<protein>
    <submittedName>
        <fullName evidence="7">SCO1/SenC/PrrC protein</fullName>
    </submittedName>
</protein>
<dbReference type="InterPro" id="IPR013766">
    <property type="entry name" value="Thioredoxin_domain"/>
</dbReference>
<feature type="chain" id="PRO_5004796406" evidence="5">
    <location>
        <begin position="23"/>
        <end position="191"/>
    </location>
</feature>
<feature type="binding site" evidence="3">
    <location>
        <position position="154"/>
    </location>
    <ligand>
        <name>Cu cation</name>
        <dbReference type="ChEBI" id="CHEBI:23378"/>
    </ligand>
</feature>
<evidence type="ECO:0000256" key="4">
    <source>
        <dbReference type="PIRSR" id="PIRSR603782-2"/>
    </source>
</evidence>
<keyword evidence="8" id="KW-1185">Reference proteome</keyword>
<evidence type="ECO:0000313" key="8">
    <source>
        <dbReference type="Proteomes" id="UP000031637"/>
    </source>
</evidence>
<keyword evidence="3" id="KW-0479">Metal-binding</keyword>
<dbReference type="PANTHER" id="PTHR12151">
    <property type="entry name" value="ELECTRON TRANSPORT PROTIN SCO1/SENC FAMILY MEMBER"/>
    <property type="match status" value="1"/>
</dbReference>
<dbReference type="AlphaFoldDB" id="W0SMQ1"/>
<dbReference type="OrthoDB" id="9790194at2"/>
<dbReference type="PROSITE" id="PS51352">
    <property type="entry name" value="THIOREDOXIN_2"/>
    <property type="match status" value="1"/>
</dbReference>
<dbReference type="FunFam" id="3.40.30.10:FF:000013">
    <property type="entry name" value="Blast:Protein SCO1 homolog, mitochondrial"/>
    <property type="match status" value="1"/>
</dbReference>
<organism evidence="7 8">
    <name type="scientific">Sulfuritalea hydrogenivorans sk43H</name>
    <dbReference type="NCBI Taxonomy" id="1223802"/>
    <lineage>
        <taxon>Bacteria</taxon>
        <taxon>Pseudomonadati</taxon>
        <taxon>Pseudomonadota</taxon>
        <taxon>Betaproteobacteria</taxon>
        <taxon>Nitrosomonadales</taxon>
        <taxon>Sterolibacteriaceae</taxon>
        <taxon>Sulfuritalea</taxon>
    </lineage>
</organism>
<evidence type="ECO:0000259" key="6">
    <source>
        <dbReference type="PROSITE" id="PS51352"/>
    </source>
</evidence>
<dbReference type="PANTHER" id="PTHR12151:SF25">
    <property type="entry name" value="LINALOOL DEHYDRATASE_ISOMERASE DOMAIN-CONTAINING PROTEIN"/>
    <property type="match status" value="1"/>
</dbReference>
<dbReference type="STRING" id="1223802.SUTH_03323"/>
<evidence type="ECO:0000256" key="1">
    <source>
        <dbReference type="ARBA" id="ARBA00010996"/>
    </source>
</evidence>
<dbReference type="Proteomes" id="UP000031637">
    <property type="component" value="Chromosome"/>
</dbReference>
<gene>
    <name evidence="7" type="ORF">SUTH_03323</name>
</gene>
<evidence type="ECO:0000256" key="2">
    <source>
        <dbReference type="ARBA" id="ARBA00023008"/>
    </source>
</evidence>
<feature type="signal peptide" evidence="5">
    <location>
        <begin position="1"/>
        <end position="22"/>
    </location>
</feature>
<dbReference type="CDD" id="cd02968">
    <property type="entry name" value="SCO"/>
    <property type="match status" value="1"/>
</dbReference>
<dbReference type="PROSITE" id="PS51257">
    <property type="entry name" value="PROKAR_LIPOPROTEIN"/>
    <property type="match status" value="1"/>
</dbReference>
<keyword evidence="4" id="KW-1015">Disulfide bond</keyword>
<dbReference type="EMBL" id="AP012547">
    <property type="protein sequence ID" value="BAO31093.1"/>
    <property type="molecule type" value="Genomic_DNA"/>
</dbReference>
<dbReference type="Pfam" id="PF02630">
    <property type="entry name" value="SCO1-SenC"/>
    <property type="match status" value="1"/>
</dbReference>
<keyword evidence="5" id="KW-0732">Signal</keyword>
<evidence type="ECO:0000256" key="3">
    <source>
        <dbReference type="PIRSR" id="PIRSR603782-1"/>
    </source>
</evidence>
<comment type="similarity">
    <text evidence="1">Belongs to the SCO1/2 family.</text>
</comment>
<dbReference type="InterPro" id="IPR003782">
    <property type="entry name" value="SCO1/SenC"/>
</dbReference>
<reference evidence="7 8" key="1">
    <citation type="journal article" date="2014" name="Syst. Appl. Microbiol.">
        <title>Complete genomes of freshwater sulfur oxidizers Sulfuricella denitrificans skB26 and Sulfuritalea hydrogenivorans sk43H: genetic insights into the sulfur oxidation pathway of betaproteobacteria.</title>
        <authorList>
            <person name="Watanabe T."/>
            <person name="Kojima H."/>
            <person name="Fukui M."/>
        </authorList>
    </citation>
    <scope>NUCLEOTIDE SEQUENCE [LARGE SCALE GENOMIC DNA]</scope>
    <source>
        <strain evidence="7">DSM22779</strain>
    </source>
</reference>
<dbReference type="RefSeq" id="WP_041100815.1">
    <property type="nucleotide sequence ID" value="NZ_AP012547.1"/>
</dbReference>
<evidence type="ECO:0000313" key="7">
    <source>
        <dbReference type="EMBL" id="BAO31093.1"/>
    </source>
</evidence>
<feature type="binding site" evidence="3">
    <location>
        <position position="69"/>
    </location>
    <ligand>
        <name>Cu cation</name>
        <dbReference type="ChEBI" id="CHEBI:23378"/>
    </ligand>
</feature>
<feature type="disulfide bond" description="Redox-active" evidence="4">
    <location>
        <begin position="65"/>
        <end position="69"/>
    </location>
</feature>
<sequence>MRALLLSVLLLLIAGCSPPARFNATELSGIDWGRDFALTDHNGTPRRLADFKGRTVLMFFGYTQCPDVCPTTMSSMRELMAKLGADAERVQVLFVTVDPERDTPQLLAQYVPAFHPSFLGLYGDAAATAATAGEFKIFYRKQPGKTPSAYTVDHTAGSYVFDPRGRLRLYVRHGETPERVTQDIKRLLAGE</sequence>
<dbReference type="InterPro" id="IPR036249">
    <property type="entry name" value="Thioredoxin-like_sf"/>
</dbReference>
<evidence type="ECO:0000256" key="5">
    <source>
        <dbReference type="SAM" id="SignalP"/>
    </source>
</evidence>
<dbReference type="HOGENOM" id="CLU_050131_3_0_4"/>
<keyword evidence="2 3" id="KW-0186">Copper</keyword>
<dbReference type="GO" id="GO:0046872">
    <property type="term" value="F:metal ion binding"/>
    <property type="evidence" value="ECO:0007669"/>
    <property type="project" value="UniProtKB-KW"/>
</dbReference>
<feature type="domain" description="Thioredoxin" evidence="6">
    <location>
        <begin position="27"/>
        <end position="189"/>
    </location>
</feature>
<dbReference type="SUPFAM" id="SSF52833">
    <property type="entry name" value="Thioredoxin-like"/>
    <property type="match status" value="1"/>
</dbReference>
<dbReference type="Gene3D" id="3.40.30.10">
    <property type="entry name" value="Glutaredoxin"/>
    <property type="match status" value="1"/>
</dbReference>
<name>W0SMQ1_9PROT</name>
<proteinExistence type="inferred from homology"/>
<feature type="binding site" evidence="3">
    <location>
        <position position="65"/>
    </location>
    <ligand>
        <name>Cu cation</name>
        <dbReference type="ChEBI" id="CHEBI:23378"/>
    </ligand>
</feature>
<dbReference type="KEGG" id="shd:SUTH_03323"/>
<accession>W0SMQ1</accession>